<reference evidence="3" key="1">
    <citation type="submission" date="2023-06" db="EMBL/GenBank/DDBJ databases">
        <authorList>
            <consortium name="Lawrence Berkeley National Laboratory"/>
            <person name="Ahrendt S."/>
            <person name="Sahu N."/>
            <person name="Indic B."/>
            <person name="Wong-Bajracharya J."/>
            <person name="Merenyi Z."/>
            <person name="Ke H.-M."/>
            <person name="Monk M."/>
            <person name="Kocsube S."/>
            <person name="Drula E."/>
            <person name="Lipzen A."/>
            <person name="Balint B."/>
            <person name="Henrissat B."/>
            <person name="Andreopoulos B."/>
            <person name="Martin F.M."/>
            <person name="Harder C.B."/>
            <person name="Rigling D."/>
            <person name="Ford K.L."/>
            <person name="Foster G.D."/>
            <person name="Pangilinan J."/>
            <person name="Papanicolaou A."/>
            <person name="Barry K."/>
            <person name="LaButti K."/>
            <person name="Viragh M."/>
            <person name="Koriabine M."/>
            <person name="Yan M."/>
            <person name="Riley R."/>
            <person name="Champramary S."/>
            <person name="Plett K.L."/>
            <person name="Tsai I.J."/>
            <person name="Slot J."/>
            <person name="Sipos G."/>
            <person name="Plett J."/>
            <person name="Nagy L.G."/>
            <person name="Grigoriev I.V."/>
        </authorList>
    </citation>
    <scope>NUCLEOTIDE SEQUENCE</scope>
    <source>
        <strain evidence="3">FPL87.14</strain>
    </source>
</reference>
<organism evidence="3 4">
    <name type="scientific">Armillaria borealis</name>
    <dbReference type="NCBI Taxonomy" id="47425"/>
    <lineage>
        <taxon>Eukaryota</taxon>
        <taxon>Fungi</taxon>
        <taxon>Dikarya</taxon>
        <taxon>Basidiomycota</taxon>
        <taxon>Agaricomycotina</taxon>
        <taxon>Agaricomycetes</taxon>
        <taxon>Agaricomycetidae</taxon>
        <taxon>Agaricales</taxon>
        <taxon>Marasmiineae</taxon>
        <taxon>Physalacriaceae</taxon>
        <taxon>Armillaria</taxon>
    </lineage>
</organism>
<evidence type="ECO:0000256" key="2">
    <source>
        <dbReference type="SAM" id="Phobius"/>
    </source>
</evidence>
<feature type="region of interest" description="Disordered" evidence="1">
    <location>
        <begin position="306"/>
        <end position="325"/>
    </location>
</feature>
<name>A0AA39J6S2_9AGAR</name>
<dbReference type="AlphaFoldDB" id="A0AA39J6S2"/>
<keyword evidence="2" id="KW-0812">Transmembrane</keyword>
<keyword evidence="2" id="KW-0472">Membrane</keyword>
<evidence type="ECO:0000313" key="4">
    <source>
        <dbReference type="Proteomes" id="UP001175226"/>
    </source>
</evidence>
<gene>
    <name evidence="3" type="ORF">EV421DRAFT_1987436</name>
</gene>
<proteinExistence type="predicted"/>
<sequence length="377" mass="41653">MSTTTTIPSLSPEDVLVIFETTNIFLNMTIMEASLFGIYTGVFCTTMWNIFSSERSEHGRGNQIMVTIISCLFFLEATTFITDWSFIHNGFVENGWDYYAVFGALQGHSPTTFKMVLLTNINGGISTVLADIAMIWRCWTVWGRRWPVIILPILSFLGGTDDKACKVIQSYHYVHDSTNNISDTMSYKVLAMWTICHLSLTVATTMICTILIICRIFISGRESQGGMQLYRGIIEILVESAVLYSITLLIYTGFVARNDTGGSYVEIVAAVARGIALTLTVGRVAAGHARPNDSWTASAASSLRFGASSHGQSQDSMVEEAVEDESVERKNVIDGEVIIDTSSYEHQHVSHEEGDPDEEIIVGLSHDHEKVEGAEIN</sequence>
<comment type="caution">
    <text evidence="3">The sequence shown here is derived from an EMBL/GenBank/DDBJ whole genome shotgun (WGS) entry which is preliminary data.</text>
</comment>
<keyword evidence="2" id="KW-1133">Transmembrane helix</keyword>
<dbReference type="Proteomes" id="UP001175226">
    <property type="component" value="Unassembled WGS sequence"/>
</dbReference>
<feature type="transmembrane region" description="Helical" evidence="2">
    <location>
        <begin position="229"/>
        <end position="251"/>
    </location>
</feature>
<feature type="transmembrane region" description="Helical" evidence="2">
    <location>
        <begin position="263"/>
        <end position="286"/>
    </location>
</feature>
<feature type="transmembrane region" description="Helical" evidence="2">
    <location>
        <begin position="190"/>
        <end position="217"/>
    </location>
</feature>
<feature type="transmembrane region" description="Helical" evidence="2">
    <location>
        <begin position="64"/>
        <end position="87"/>
    </location>
</feature>
<evidence type="ECO:0000313" key="3">
    <source>
        <dbReference type="EMBL" id="KAK0435313.1"/>
    </source>
</evidence>
<keyword evidence="4" id="KW-1185">Reference proteome</keyword>
<accession>A0AA39J6S2</accession>
<dbReference type="EMBL" id="JAUEPT010000064">
    <property type="protein sequence ID" value="KAK0435313.1"/>
    <property type="molecule type" value="Genomic_DNA"/>
</dbReference>
<evidence type="ECO:0000256" key="1">
    <source>
        <dbReference type="SAM" id="MobiDB-lite"/>
    </source>
</evidence>
<protein>
    <submittedName>
        <fullName evidence="3">Uncharacterized protein</fullName>
    </submittedName>
</protein>
<feature type="transmembrane region" description="Helical" evidence="2">
    <location>
        <begin position="33"/>
        <end position="52"/>
    </location>
</feature>